<name>A0A2I1DMC1_9PROT</name>
<dbReference type="RefSeq" id="WP_101537619.1">
    <property type="nucleotide sequence ID" value="NZ_MXAV01000027.1"/>
</dbReference>
<organism evidence="2 3">
    <name type="scientific">Acidithiobacillus marinus</name>
    <dbReference type="NCBI Taxonomy" id="187490"/>
    <lineage>
        <taxon>Bacteria</taxon>
        <taxon>Pseudomonadati</taxon>
        <taxon>Pseudomonadota</taxon>
        <taxon>Acidithiobacillia</taxon>
        <taxon>Acidithiobacillales</taxon>
        <taxon>Acidithiobacillaceae</taxon>
        <taxon>Acidithiobacillus</taxon>
    </lineage>
</organism>
<keyword evidence="3" id="KW-1185">Reference proteome</keyword>
<reference evidence="2 3" key="1">
    <citation type="submission" date="2017-03" db="EMBL/GenBank/DDBJ databases">
        <title>Draft genime sequence of the acidophilic sulfur-oxidizing bacterium Acidithiobacillus sp. SH, isolated from seawater.</title>
        <authorList>
            <person name="Sharmin S."/>
            <person name="Tokuhisa M."/>
            <person name="Kanao T."/>
            <person name="Kamimura K."/>
        </authorList>
    </citation>
    <scope>NUCLEOTIDE SEQUENCE [LARGE SCALE GENOMIC DNA]</scope>
    <source>
        <strain evidence="2 3">SH</strain>
    </source>
</reference>
<feature type="transmembrane region" description="Helical" evidence="1">
    <location>
        <begin position="20"/>
        <end position="41"/>
    </location>
</feature>
<dbReference type="AlphaFoldDB" id="A0A2I1DMC1"/>
<keyword evidence="1" id="KW-1133">Transmembrane helix</keyword>
<protein>
    <submittedName>
        <fullName evidence="2">Uncharacterized protein</fullName>
    </submittedName>
</protein>
<feature type="transmembrane region" description="Helical" evidence="1">
    <location>
        <begin position="53"/>
        <end position="78"/>
    </location>
</feature>
<keyword evidence="1" id="KW-0472">Membrane</keyword>
<accession>A0A2I1DMC1</accession>
<evidence type="ECO:0000313" key="2">
    <source>
        <dbReference type="EMBL" id="PKY11025.1"/>
    </source>
</evidence>
<gene>
    <name evidence="2" type="ORF">B1757_06860</name>
</gene>
<dbReference type="Proteomes" id="UP000234329">
    <property type="component" value="Unassembled WGS sequence"/>
</dbReference>
<dbReference type="EMBL" id="MXAV01000027">
    <property type="protein sequence ID" value="PKY11025.1"/>
    <property type="molecule type" value="Genomic_DNA"/>
</dbReference>
<evidence type="ECO:0000313" key="3">
    <source>
        <dbReference type="Proteomes" id="UP000234329"/>
    </source>
</evidence>
<comment type="caution">
    <text evidence="2">The sequence shown here is derived from an EMBL/GenBank/DDBJ whole genome shotgun (WGS) entry which is preliminary data.</text>
</comment>
<dbReference type="InParanoid" id="A0A2I1DMC1"/>
<keyword evidence="1" id="KW-0812">Transmembrane</keyword>
<proteinExistence type="predicted"/>
<sequence>MPISHQLTQIAYMDALQHLLIGFLLLAISLLALAVALYAWWKHRQQPENDLWSLSWAISSIIAAAFFALSLLFLANLWNWVGINHPSLLAAKQQISRAQRPRPLL</sequence>
<evidence type="ECO:0000256" key="1">
    <source>
        <dbReference type="SAM" id="Phobius"/>
    </source>
</evidence>